<evidence type="ECO:0000313" key="2">
    <source>
        <dbReference type="EMBL" id="HDA47601.1"/>
    </source>
</evidence>
<proteinExistence type="predicted"/>
<keyword evidence="2" id="KW-0689">Ribosomal protein</keyword>
<sequence>MAARRPRRWPRPSSTSTCCPSAIFGSCLGKKELLAQGFLSLETGAEEVTQQRPFPVFSLARVSSACAERPHCKAGLLLADQSVSFPSDLGVHGYTGRDRIGVGGGPAGAGPSSLRPGISEGLAILARAARGVCRKRGGPRAGGERREGGRREAVTP</sequence>
<dbReference type="GO" id="GO:0005840">
    <property type="term" value="C:ribosome"/>
    <property type="evidence" value="ECO:0007669"/>
    <property type="project" value="UniProtKB-KW"/>
</dbReference>
<dbReference type="AlphaFoldDB" id="A0A480JEG6"/>
<dbReference type="PROSITE" id="PS51257">
    <property type="entry name" value="PROKAR_LIPOPROTEIN"/>
    <property type="match status" value="1"/>
</dbReference>
<name>A0A480JEG6_PIG</name>
<accession>A0A480JEG6</accession>
<reference evidence="2" key="1">
    <citation type="journal article" date="2019" name="PeerJ">
        <title>Genes of the pig, Sus scrofa, reconstructed with EvidentialGene.</title>
        <authorList>
            <person name="Gilbert D.G."/>
        </authorList>
    </citation>
    <scope>NUCLEOTIDE SEQUENCE</scope>
</reference>
<protein>
    <submittedName>
        <fullName evidence="2">60S ribosomal protein L13a isoform X2</fullName>
    </submittedName>
</protein>
<feature type="compositionally biased region" description="Basic and acidic residues" evidence="1">
    <location>
        <begin position="142"/>
        <end position="156"/>
    </location>
</feature>
<dbReference type="EMBL" id="DQIR01092125">
    <property type="protein sequence ID" value="HDA47601.1"/>
    <property type="molecule type" value="Transcribed_RNA"/>
</dbReference>
<evidence type="ECO:0000256" key="1">
    <source>
        <dbReference type="SAM" id="MobiDB-lite"/>
    </source>
</evidence>
<dbReference type="EMBL" id="DQIR01081166">
    <property type="protein sequence ID" value="HDA36642.1"/>
    <property type="molecule type" value="Transcribed_RNA"/>
</dbReference>
<feature type="region of interest" description="Disordered" evidence="1">
    <location>
        <begin position="134"/>
        <end position="156"/>
    </location>
</feature>
<organism evidence="2">
    <name type="scientific">Sus scrofa</name>
    <name type="common">Pig</name>
    <dbReference type="NCBI Taxonomy" id="9823"/>
    <lineage>
        <taxon>Eukaryota</taxon>
        <taxon>Metazoa</taxon>
        <taxon>Chordata</taxon>
        <taxon>Craniata</taxon>
        <taxon>Vertebrata</taxon>
        <taxon>Euteleostomi</taxon>
        <taxon>Mammalia</taxon>
        <taxon>Eutheria</taxon>
        <taxon>Laurasiatheria</taxon>
        <taxon>Artiodactyla</taxon>
        <taxon>Suina</taxon>
        <taxon>Suidae</taxon>
        <taxon>Sus</taxon>
    </lineage>
</organism>
<keyword evidence="2" id="KW-0687">Ribonucleoprotein</keyword>